<feature type="compositionally biased region" description="Low complexity" evidence="1">
    <location>
        <begin position="113"/>
        <end position="124"/>
    </location>
</feature>
<organism evidence="2 3">
    <name type="scientific">Clarias magur</name>
    <name type="common">Asian catfish</name>
    <name type="synonym">Macropteronotus magur</name>
    <dbReference type="NCBI Taxonomy" id="1594786"/>
    <lineage>
        <taxon>Eukaryota</taxon>
        <taxon>Metazoa</taxon>
        <taxon>Chordata</taxon>
        <taxon>Craniata</taxon>
        <taxon>Vertebrata</taxon>
        <taxon>Euteleostomi</taxon>
        <taxon>Actinopterygii</taxon>
        <taxon>Neopterygii</taxon>
        <taxon>Teleostei</taxon>
        <taxon>Ostariophysi</taxon>
        <taxon>Siluriformes</taxon>
        <taxon>Clariidae</taxon>
        <taxon>Clarias</taxon>
    </lineage>
</organism>
<dbReference type="PANTHER" id="PTHR33887:SF5">
    <property type="entry name" value="PB1 DOMAIN-CONTAINING PROTEIN"/>
    <property type="match status" value="1"/>
</dbReference>
<protein>
    <submittedName>
        <fullName evidence="2">Multiple epidermal growth factor-like domains protein 6</fullName>
    </submittedName>
</protein>
<dbReference type="OrthoDB" id="2109241at2759"/>
<dbReference type="Proteomes" id="UP000727407">
    <property type="component" value="Unassembled WGS sequence"/>
</dbReference>
<dbReference type="AlphaFoldDB" id="A0A8J4U4Y2"/>
<name>A0A8J4U4Y2_CLAMG</name>
<dbReference type="InterPro" id="IPR039471">
    <property type="entry name" value="CXorf65-like"/>
</dbReference>
<feature type="non-terminal residue" evidence="2">
    <location>
        <position position="124"/>
    </location>
</feature>
<proteinExistence type="predicted"/>
<gene>
    <name evidence="2" type="ORF">DAT39_010412</name>
</gene>
<evidence type="ECO:0000313" key="2">
    <source>
        <dbReference type="EMBL" id="KAF5899863.1"/>
    </source>
</evidence>
<keyword evidence="3" id="KW-1185">Reference proteome</keyword>
<dbReference type="Pfam" id="PF15874">
    <property type="entry name" value="Il2rg"/>
    <property type="match status" value="1"/>
</dbReference>
<feature type="region of interest" description="Disordered" evidence="1">
    <location>
        <begin position="96"/>
        <end position="124"/>
    </location>
</feature>
<evidence type="ECO:0000313" key="3">
    <source>
        <dbReference type="Proteomes" id="UP000727407"/>
    </source>
</evidence>
<evidence type="ECO:0000256" key="1">
    <source>
        <dbReference type="SAM" id="MobiDB-lite"/>
    </source>
</evidence>
<sequence>NQRSLFTIQCKTVVLLDCIKVKCGCEQEAEIDLANLNGEVMNLPQRQSAVASSVLCQREEYILISISRPSNASKPIHTSLLHNYDLHDPQSLAKLREEKDEKKPCPSAEVNKLSSRVSSSLLSQ</sequence>
<dbReference type="PANTHER" id="PTHR33887">
    <property type="entry name" value="PB1 DOMAIN-CONTAINING PROTEIN"/>
    <property type="match status" value="1"/>
</dbReference>
<feature type="non-terminal residue" evidence="2">
    <location>
        <position position="1"/>
    </location>
</feature>
<comment type="caution">
    <text evidence="2">The sequence shown here is derived from an EMBL/GenBank/DDBJ whole genome shotgun (WGS) entry which is preliminary data.</text>
</comment>
<dbReference type="EMBL" id="QNUK01000153">
    <property type="protein sequence ID" value="KAF5899863.1"/>
    <property type="molecule type" value="Genomic_DNA"/>
</dbReference>
<accession>A0A8J4U4Y2</accession>
<reference evidence="2" key="1">
    <citation type="submission" date="2020-07" db="EMBL/GenBank/DDBJ databases">
        <title>Clarias magur genome sequencing, assembly and annotation.</title>
        <authorList>
            <person name="Kushwaha B."/>
            <person name="Kumar R."/>
            <person name="Das P."/>
            <person name="Joshi C.G."/>
            <person name="Kumar D."/>
            <person name="Nagpure N.S."/>
            <person name="Pandey M."/>
            <person name="Agarwal S."/>
            <person name="Srivastava S."/>
            <person name="Singh M."/>
            <person name="Sahoo L."/>
            <person name="Jayasankar P."/>
            <person name="Meher P.K."/>
            <person name="Koringa P.G."/>
            <person name="Iquebal M.A."/>
            <person name="Das S.P."/>
            <person name="Bit A."/>
            <person name="Patnaik S."/>
            <person name="Patel N."/>
            <person name="Shah T.M."/>
            <person name="Hinsu A."/>
            <person name="Jena J.K."/>
        </authorList>
    </citation>
    <scope>NUCLEOTIDE SEQUENCE</scope>
    <source>
        <strain evidence="2">CIFAMagur01</strain>
        <tissue evidence="2">Testis</tissue>
    </source>
</reference>